<dbReference type="AlphaFoldDB" id="Q23FH2"/>
<evidence type="ECO:0000313" key="1">
    <source>
        <dbReference type="EMBL" id="EAR95181.2"/>
    </source>
</evidence>
<gene>
    <name evidence="1" type="ORF">TTHERM_00378450</name>
</gene>
<accession>Q23FH2</accession>
<organism evidence="1 2">
    <name type="scientific">Tetrahymena thermophila (strain SB210)</name>
    <dbReference type="NCBI Taxonomy" id="312017"/>
    <lineage>
        <taxon>Eukaryota</taxon>
        <taxon>Sar</taxon>
        <taxon>Alveolata</taxon>
        <taxon>Ciliophora</taxon>
        <taxon>Intramacronucleata</taxon>
        <taxon>Oligohymenophorea</taxon>
        <taxon>Hymenostomatida</taxon>
        <taxon>Tetrahymenina</taxon>
        <taxon>Tetrahymenidae</taxon>
        <taxon>Tetrahymena</taxon>
    </lineage>
</organism>
<keyword evidence="2" id="KW-1185">Reference proteome</keyword>
<reference evidence="2" key="1">
    <citation type="journal article" date="2006" name="PLoS Biol.">
        <title>Macronuclear genome sequence of the ciliate Tetrahymena thermophila, a model eukaryote.</title>
        <authorList>
            <person name="Eisen J.A."/>
            <person name="Coyne R.S."/>
            <person name="Wu M."/>
            <person name="Wu D."/>
            <person name="Thiagarajan M."/>
            <person name="Wortman J.R."/>
            <person name="Badger J.H."/>
            <person name="Ren Q."/>
            <person name="Amedeo P."/>
            <person name="Jones K.M."/>
            <person name="Tallon L.J."/>
            <person name="Delcher A.L."/>
            <person name="Salzberg S.L."/>
            <person name="Silva J.C."/>
            <person name="Haas B.J."/>
            <person name="Majoros W.H."/>
            <person name="Farzad M."/>
            <person name="Carlton J.M."/>
            <person name="Smith R.K. Jr."/>
            <person name="Garg J."/>
            <person name="Pearlman R.E."/>
            <person name="Karrer K.M."/>
            <person name="Sun L."/>
            <person name="Manning G."/>
            <person name="Elde N.C."/>
            <person name="Turkewitz A.P."/>
            <person name="Asai D.J."/>
            <person name="Wilkes D.E."/>
            <person name="Wang Y."/>
            <person name="Cai H."/>
            <person name="Collins K."/>
            <person name="Stewart B.A."/>
            <person name="Lee S.R."/>
            <person name="Wilamowska K."/>
            <person name="Weinberg Z."/>
            <person name="Ruzzo W.L."/>
            <person name="Wloga D."/>
            <person name="Gaertig J."/>
            <person name="Frankel J."/>
            <person name="Tsao C.-C."/>
            <person name="Gorovsky M.A."/>
            <person name="Keeling P.J."/>
            <person name="Waller R.F."/>
            <person name="Patron N.J."/>
            <person name="Cherry J.M."/>
            <person name="Stover N.A."/>
            <person name="Krieger C.J."/>
            <person name="del Toro C."/>
            <person name="Ryder H.F."/>
            <person name="Williamson S.C."/>
            <person name="Barbeau R.A."/>
            <person name="Hamilton E.P."/>
            <person name="Orias E."/>
        </authorList>
    </citation>
    <scope>NUCLEOTIDE SEQUENCE [LARGE SCALE GENOMIC DNA]</scope>
    <source>
        <strain evidence="2">SB210</strain>
    </source>
</reference>
<proteinExistence type="predicted"/>
<dbReference type="GeneID" id="7830280"/>
<dbReference type="HOGENOM" id="CLU_583314_0_0_1"/>
<dbReference type="KEGG" id="tet:TTHERM_00378450"/>
<sequence>MHLKKQDQVYQDNNKANKLEADIKSDYSLASHKSQFNQSLIQKYKIHNKNQSNSYDNDLKKLFEQIIDYSNKKFIELYYEIQHQIYLNEEKQKAKNKKKITKNPFLFSDDDYQKKEEQLNKIMKTVDKFGVDRCQVQETINPVLQTETMSINFKENKVLKTITYSILYRSICQQELESAKKFIYKILGYINPKSKGFESENFLLRQIFLHFLCILLTEAEYKQQAIAFLNQIFSFEFISSLILDYMQNLAQKVLKLKNDDENGINEHVDCLAKGYNLNLFLIDCNHNVKKCNYNKKYNLGSNLIFIYFEQSLNQKPKQAIYFVINPNDQLLAFM</sequence>
<evidence type="ECO:0000313" key="2">
    <source>
        <dbReference type="Proteomes" id="UP000009168"/>
    </source>
</evidence>
<dbReference type="EMBL" id="GG662706">
    <property type="protein sequence ID" value="EAR95181.2"/>
    <property type="molecule type" value="Genomic_DNA"/>
</dbReference>
<dbReference type="InParanoid" id="Q23FH2"/>
<protein>
    <submittedName>
        <fullName evidence="1">Uncharacterized protein</fullName>
    </submittedName>
</protein>
<dbReference type="RefSeq" id="XP_001015426.2">
    <property type="nucleotide sequence ID" value="XM_001015426.2"/>
</dbReference>
<dbReference type="Proteomes" id="UP000009168">
    <property type="component" value="Unassembled WGS sequence"/>
</dbReference>
<name>Q23FH2_TETTS</name>